<evidence type="ECO:0000313" key="3">
    <source>
        <dbReference type="EMBL" id="HHI66428.1"/>
    </source>
</evidence>
<dbReference type="GO" id="GO:0020037">
    <property type="term" value="F:heme binding"/>
    <property type="evidence" value="ECO:0007669"/>
    <property type="project" value="InterPro"/>
</dbReference>
<reference evidence="3" key="1">
    <citation type="journal article" date="2020" name="mSystems">
        <title>Genome- and Community-Level Interaction Insights into Carbon Utilization and Element Cycling Functions of Hydrothermarchaeota in Hydrothermal Sediment.</title>
        <authorList>
            <person name="Zhou Z."/>
            <person name="Liu Y."/>
            <person name="Xu W."/>
            <person name="Pan J."/>
            <person name="Luo Z.H."/>
            <person name="Li M."/>
        </authorList>
    </citation>
    <scope>NUCLEOTIDE SEQUENCE [LARGE SCALE GENOMIC DNA]</scope>
    <source>
        <strain evidence="3">SpSt-1019</strain>
    </source>
</reference>
<name>A0A7C5P936_9BACT</name>
<feature type="transmembrane region" description="Helical" evidence="1">
    <location>
        <begin position="56"/>
        <end position="79"/>
    </location>
</feature>
<dbReference type="InterPro" id="IPR002541">
    <property type="entry name" value="Cyt_c_assembly"/>
</dbReference>
<evidence type="ECO:0000259" key="2">
    <source>
        <dbReference type="Pfam" id="PF01578"/>
    </source>
</evidence>
<keyword evidence="1" id="KW-0812">Transmembrane</keyword>
<proteinExistence type="predicted"/>
<feature type="transmembrane region" description="Helical" evidence="1">
    <location>
        <begin position="28"/>
        <end position="50"/>
    </location>
</feature>
<evidence type="ECO:0000256" key="1">
    <source>
        <dbReference type="SAM" id="Phobius"/>
    </source>
</evidence>
<feature type="transmembrane region" description="Helical" evidence="1">
    <location>
        <begin position="6"/>
        <end position="21"/>
    </location>
</feature>
<dbReference type="Pfam" id="PF01578">
    <property type="entry name" value="Cytochrom_C_asm"/>
    <property type="match status" value="1"/>
</dbReference>
<organism evidence="3">
    <name type="scientific">Thermodesulfobium narugense</name>
    <dbReference type="NCBI Taxonomy" id="184064"/>
    <lineage>
        <taxon>Bacteria</taxon>
        <taxon>Pseudomonadati</taxon>
        <taxon>Thermodesulfobiota</taxon>
        <taxon>Thermodesulfobiia</taxon>
        <taxon>Thermodesulfobiales</taxon>
        <taxon>Thermodesulfobiaceae</taxon>
        <taxon>Thermodesulfobium</taxon>
    </lineage>
</organism>
<keyword evidence="1" id="KW-1133">Transmembrane helix</keyword>
<feature type="transmembrane region" description="Helical" evidence="1">
    <location>
        <begin position="86"/>
        <end position="105"/>
    </location>
</feature>
<keyword evidence="1" id="KW-0472">Membrane</keyword>
<dbReference type="GO" id="GO:0017004">
    <property type="term" value="P:cytochrome complex assembly"/>
    <property type="evidence" value="ECO:0007669"/>
    <property type="project" value="InterPro"/>
</dbReference>
<feature type="domain" description="Cytochrome c assembly protein" evidence="2">
    <location>
        <begin position="67"/>
        <end position="267"/>
    </location>
</feature>
<dbReference type="EMBL" id="DRUY01000261">
    <property type="protein sequence ID" value="HHI66428.1"/>
    <property type="molecule type" value="Genomic_DNA"/>
</dbReference>
<accession>A0A7C5P936</accession>
<sequence length="271" mass="32337">MMLIAIDLLILSFLFSLLNIFKKSKINIYLSLLFGLSCFLDLAFYIIKLFLSSPLLFINIFMYEKLISAFLLLVFIYFNTKENWRIVALFIVLFSLFFLIHSEIFEFSKADVAIENIYKNNFPHIILFYHYIFASIAQTLFFSSFILSFFFFYERWRVKHKKFGPFIKLLPSLPELDKKILTFISLGFAFLTFSLICGFLILNDIYGKFYLFDPNNLLNIVLWLMFLTYIIFRKKTKVMTEKLSLLVLLSTILTFFSVFLSYFTFTFHNFR</sequence>
<gene>
    <name evidence="3" type="ORF">ENL70_07795</name>
</gene>
<feature type="transmembrane region" description="Helical" evidence="1">
    <location>
        <begin position="244"/>
        <end position="265"/>
    </location>
</feature>
<feature type="transmembrane region" description="Helical" evidence="1">
    <location>
        <begin position="214"/>
        <end position="232"/>
    </location>
</feature>
<comment type="caution">
    <text evidence="3">The sequence shown here is derived from an EMBL/GenBank/DDBJ whole genome shotgun (WGS) entry which is preliminary data.</text>
</comment>
<protein>
    <recommendedName>
        <fullName evidence="2">Cytochrome c assembly protein domain-containing protein</fullName>
    </recommendedName>
</protein>
<feature type="transmembrane region" description="Helical" evidence="1">
    <location>
        <begin position="180"/>
        <end position="202"/>
    </location>
</feature>
<dbReference type="AlphaFoldDB" id="A0A7C5P936"/>
<feature type="transmembrane region" description="Helical" evidence="1">
    <location>
        <begin position="125"/>
        <end position="153"/>
    </location>
</feature>